<sequence>MFHSLKYGNLRKIQISTKRALSCIKGGHGSYFNSSGALRSNLSLNNYTVRQFQADKRATTTDEEKLDAKAKKEKELIKESMTSHKALQDKGKGKTSKKEIWNFIKPYLYADGNWKVFYLAMASMALSKGLALGAPYCLKIAVNALTTPNSYNLAFAGVMGFGLCRAFSSIFHELRMSLVVRIMREAIQKLSLQIFSHLHNLDLTFHKTSTKNTIFAMNKALSAIDDGLRFLIGFVSPIALEFSLICGMLYFYCGPLYLLNIGVMLGVYTKFTQSYSKIRQEYIRGRRNQDKKADFFLNESILSYDTVKYFGNENLEYNRYKKVQEEIYKVAMKVQYSLANLNSGQQTLFALGMTINLLLATKDIYAGVLTPGDFVMIQALFMQIAQPLHFMGTIFRNLDESQVNVEDLFLILKMQKAVKEKPDAKDYEYKKGDIEFKDVRYSYVKDETSDGKEVLETLFKDINFKLKGGKSNAIVGPSGFGKTTIFNMIYRIMDPSSGSILLDGQDLKDLKIKSFRDRISIVPQNGILFNDTIRFNLQYGNLEANQEDIERVCKQCNIHDRIMSMPDGYDSHVGDLGGKLSGGERQRILIARALLKDFDILLLDEATSSLDSRNEKNIIEELERELEGKTVIYCAHRLSSIMNCDNIIVMGEGEVQEEGTHYEMLSNPDSKYYQMWNDFLREKNQEEQAKEEDSDLEKN</sequence>
<dbReference type="Pfam" id="PF00005">
    <property type="entry name" value="ABC_tran"/>
    <property type="match status" value="1"/>
</dbReference>
<evidence type="ECO:0000256" key="5">
    <source>
        <dbReference type="ARBA" id="ARBA00022692"/>
    </source>
</evidence>
<keyword evidence="14" id="KW-1185">Reference proteome</keyword>
<keyword evidence="3" id="KW-0813">Transport</keyword>
<feature type="domain" description="ABC transporter" evidence="11">
    <location>
        <begin position="434"/>
        <end position="677"/>
    </location>
</feature>
<dbReference type="InterPro" id="IPR011527">
    <property type="entry name" value="ABC1_TM_dom"/>
</dbReference>
<keyword evidence="4" id="KW-1003">Cell membrane</keyword>
<dbReference type="Proteomes" id="UP001295684">
    <property type="component" value="Unassembled WGS sequence"/>
</dbReference>
<dbReference type="GO" id="GO:0005886">
    <property type="term" value="C:plasma membrane"/>
    <property type="evidence" value="ECO:0007669"/>
    <property type="project" value="UniProtKB-SubCell"/>
</dbReference>
<name>A0AAD1U2E2_EUPCR</name>
<protein>
    <submittedName>
        <fullName evidence="13">Uncharacterized protein</fullName>
    </submittedName>
</protein>
<evidence type="ECO:0000256" key="6">
    <source>
        <dbReference type="ARBA" id="ARBA00022741"/>
    </source>
</evidence>
<keyword evidence="9 10" id="KW-0472">Membrane</keyword>
<evidence type="ECO:0000313" key="13">
    <source>
        <dbReference type="EMBL" id="CAI2360125.1"/>
    </source>
</evidence>
<dbReference type="SUPFAM" id="SSF90123">
    <property type="entry name" value="ABC transporter transmembrane region"/>
    <property type="match status" value="1"/>
</dbReference>
<evidence type="ECO:0000256" key="2">
    <source>
        <dbReference type="ARBA" id="ARBA00004651"/>
    </source>
</evidence>
<dbReference type="SUPFAM" id="SSF52540">
    <property type="entry name" value="P-loop containing nucleoside triphosphate hydrolases"/>
    <property type="match status" value="1"/>
</dbReference>
<evidence type="ECO:0000256" key="4">
    <source>
        <dbReference type="ARBA" id="ARBA00022475"/>
    </source>
</evidence>
<dbReference type="PANTHER" id="PTHR24221">
    <property type="entry name" value="ATP-BINDING CASSETTE SUB-FAMILY B"/>
    <property type="match status" value="1"/>
</dbReference>
<organism evidence="13 14">
    <name type="scientific">Euplotes crassus</name>
    <dbReference type="NCBI Taxonomy" id="5936"/>
    <lineage>
        <taxon>Eukaryota</taxon>
        <taxon>Sar</taxon>
        <taxon>Alveolata</taxon>
        <taxon>Ciliophora</taxon>
        <taxon>Intramacronucleata</taxon>
        <taxon>Spirotrichea</taxon>
        <taxon>Hypotrichia</taxon>
        <taxon>Euplotida</taxon>
        <taxon>Euplotidae</taxon>
        <taxon>Moneuplotes</taxon>
    </lineage>
</organism>
<dbReference type="Gene3D" id="1.20.1560.10">
    <property type="entry name" value="ABC transporter type 1, transmembrane domain"/>
    <property type="match status" value="1"/>
</dbReference>
<evidence type="ECO:0000256" key="8">
    <source>
        <dbReference type="ARBA" id="ARBA00022989"/>
    </source>
</evidence>
<evidence type="ECO:0000256" key="10">
    <source>
        <dbReference type="SAM" id="Phobius"/>
    </source>
</evidence>
<dbReference type="GO" id="GO:0140359">
    <property type="term" value="F:ABC-type transporter activity"/>
    <property type="evidence" value="ECO:0007669"/>
    <property type="project" value="InterPro"/>
</dbReference>
<proteinExistence type="predicted"/>
<reference evidence="13" key="1">
    <citation type="submission" date="2023-07" db="EMBL/GenBank/DDBJ databases">
        <authorList>
            <consortium name="AG Swart"/>
            <person name="Singh M."/>
            <person name="Singh A."/>
            <person name="Seah K."/>
            <person name="Emmerich C."/>
        </authorList>
    </citation>
    <scope>NUCLEOTIDE SEQUENCE</scope>
    <source>
        <strain evidence="13">DP1</strain>
    </source>
</reference>
<keyword evidence="8 10" id="KW-1133">Transmembrane helix</keyword>
<dbReference type="GO" id="GO:0006879">
    <property type="term" value="P:intracellular iron ion homeostasis"/>
    <property type="evidence" value="ECO:0007669"/>
    <property type="project" value="TreeGrafter"/>
</dbReference>
<dbReference type="InterPro" id="IPR027417">
    <property type="entry name" value="P-loop_NTPase"/>
</dbReference>
<dbReference type="AlphaFoldDB" id="A0AAD1U2E2"/>
<dbReference type="GO" id="GO:0005524">
    <property type="term" value="F:ATP binding"/>
    <property type="evidence" value="ECO:0007669"/>
    <property type="project" value="UniProtKB-KW"/>
</dbReference>
<dbReference type="PROSITE" id="PS00211">
    <property type="entry name" value="ABC_TRANSPORTER_1"/>
    <property type="match status" value="1"/>
</dbReference>
<dbReference type="PROSITE" id="PS50929">
    <property type="entry name" value="ABC_TM1F"/>
    <property type="match status" value="1"/>
</dbReference>
<evidence type="ECO:0000256" key="9">
    <source>
        <dbReference type="ARBA" id="ARBA00023136"/>
    </source>
</evidence>
<keyword evidence="6" id="KW-0547">Nucleotide-binding</keyword>
<evidence type="ECO:0000259" key="12">
    <source>
        <dbReference type="PROSITE" id="PS50929"/>
    </source>
</evidence>
<feature type="domain" description="ABC transmembrane type-1" evidence="12">
    <location>
        <begin position="119"/>
        <end position="400"/>
    </location>
</feature>
<dbReference type="FunFam" id="3.40.50.300:FF:000221">
    <property type="entry name" value="Multidrug ABC transporter ATP-binding protein"/>
    <property type="match status" value="1"/>
</dbReference>
<dbReference type="GO" id="GO:0016887">
    <property type="term" value="F:ATP hydrolysis activity"/>
    <property type="evidence" value="ECO:0007669"/>
    <property type="project" value="InterPro"/>
</dbReference>
<dbReference type="InterPro" id="IPR036640">
    <property type="entry name" value="ABC1_TM_sf"/>
</dbReference>
<evidence type="ECO:0000256" key="1">
    <source>
        <dbReference type="ARBA" id="ARBA00004225"/>
    </source>
</evidence>
<dbReference type="InterPro" id="IPR039421">
    <property type="entry name" value="Type_1_exporter"/>
</dbReference>
<evidence type="ECO:0000256" key="7">
    <source>
        <dbReference type="ARBA" id="ARBA00022840"/>
    </source>
</evidence>
<dbReference type="Gene3D" id="3.40.50.300">
    <property type="entry name" value="P-loop containing nucleotide triphosphate hydrolases"/>
    <property type="match status" value="1"/>
</dbReference>
<comment type="subcellular location">
    <subcellularLocation>
        <location evidence="2">Cell membrane</location>
        <topology evidence="2">Multi-pass membrane protein</topology>
    </subcellularLocation>
    <subcellularLocation>
        <location evidence="1">Mitochondrion membrane</location>
        <topology evidence="1">Multi-pass membrane protein</topology>
    </subcellularLocation>
</comment>
<dbReference type="GO" id="GO:0005743">
    <property type="term" value="C:mitochondrial inner membrane"/>
    <property type="evidence" value="ECO:0007669"/>
    <property type="project" value="TreeGrafter"/>
</dbReference>
<keyword evidence="7" id="KW-0067">ATP-binding</keyword>
<accession>A0AAD1U2E2</accession>
<evidence type="ECO:0000256" key="3">
    <source>
        <dbReference type="ARBA" id="ARBA00022448"/>
    </source>
</evidence>
<dbReference type="EMBL" id="CAMPGE010001342">
    <property type="protein sequence ID" value="CAI2360125.1"/>
    <property type="molecule type" value="Genomic_DNA"/>
</dbReference>
<dbReference type="Pfam" id="PF00664">
    <property type="entry name" value="ABC_membrane"/>
    <property type="match status" value="1"/>
</dbReference>
<dbReference type="InterPro" id="IPR003593">
    <property type="entry name" value="AAA+_ATPase"/>
</dbReference>
<comment type="caution">
    <text evidence="13">The sequence shown here is derived from an EMBL/GenBank/DDBJ whole genome shotgun (WGS) entry which is preliminary data.</text>
</comment>
<dbReference type="InterPro" id="IPR003439">
    <property type="entry name" value="ABC_transporter-like_ATP-bd"/>
</dbReference>
<gene>
    <name evidence="13" type="ORF">ECRASSUSDP1_LOCUS1423</name>
</gene>
<feature type="transmembrane region" description="Helical" evidence="10">
    <location>
        <begin position="257"/>
        <end position="276"/>
    </location>
</feature>
<evidence type="ECO:0000313" key="14">
    <source>
        <dbReference type="Proteomes" id="UP001295684"/>
    </source>
</evidence>
<dbReference type="PANTHER" id="PTHR24221:SF402">
    <property type="entry name" value="IRON-SULFUR CLUSTERS TRANSPORTER ABCB7, MITOCHONDRIAL"/>
    <property type="match status" value="1"/>
</dbReference>
<keyword evidence="5 10" id="KW-0812">Transmembrane</keyword>
<dbReference type="CDD" id="cd18582">
    <property type="entry name" value="ABC_6TM_ATM1_ABCB7"/>
    <property type="match status" value="1"/>
</dbReference>
<dbReference type="PROSITE" id="PS50893">
    <property type="entry name" value="ABC_TRANSPORTER_2"/>
    <property type="match status" value="1"/>
</dbReference>
<dbReference type="SMART" id="SM00382">
    <property type="entry name" value="AAA"/>
    <property type="match status" value="1"/>
</dbReference>
<evidence type="ECO:0000259" key="11">
    <source>
        <dbReference type="PROSITE" id="PS50893"/>
    </source>
</evidence>
<dbReference type="InterPro" id="IPR017871">
    <property type="entry name" value="ABC_transporter-like_CS"/>
</dbReference>